<dbReference type="InterPro" id="IPR024467">
    <property type="entry name" value="Xre/MbcA/ParS-like_toxin-bd"/>
</dbReference>
<sequence>MLQIQQLLFIISICNIGIIEGYEMSAEKIPEVNENEVLGKATLSASAKLGISQQQLESIIGRNRSSINRSGINPKSKEGELSLLLIRCYRSLHALMGGDDANIKHFMRTRNQVTKGVPQEQIYTIGGLVCLVQFLDAIRGRA</sequence>
<dbReference type="GO" id="GO:0003677">
    <property type="term" value="F:DNA binding"/>
    <property type="evidence" value="ECO:0007669"/>
    <property type="project" value="InterPro"/>
</dbReference>
<proteinExistence type="predicted"/>
<dbReference type="AlphaFoldDB" id="A0A8J2Z3G8"/>
<reference evidence="3" key="1">
    <citation type="journal article" date="2014" name="Int. J. Syst. Evol. Microbiol.">
        <title>Complete genome sequence of Corynebacterium casei LMG S-19264T (=DSM 44701T), isolated from a smear-ripened cheese.</title>
        <authorList>
            <consortium name="US DOE Joint Genome Institute (JGI-PGF)"/>
            <person name="Walter F."/>
            <person name="Albersmeier A."/>
            <person name="Kalinowski J."/>
            <person name="Ruckert C."/>
        </authorList>
    </citation>
    <scope>NUCLEOTIDE SEQUENCE</scope>
    <source>
        <strain evidence="3">CGMCC 1.15758</strain>
    </source>
</reference>
<organism evidence="3 4">
    <name type="scientific">Cysteiniphilum litorale</name>
    <dbReference type="NCBI Taxonomy" id="2056700"/>
    <lineage>
        <taxon>Bacteria</taxon>
        <taxon>Pseudomonadati</taxon>
        <taxon>Pseudomonadota</taxon>
        <taxon>Gammaproteobacteria</taxon>
        <taxon>Thiotrichales</taxon>
        <taxon>Fastidiosibacteraceae</taxon>
        <taxon>Cysteiniphilum</taxon>
    </lineage>
</organism>
<name>A0A8J2Z3G8_9GAMM</name>
<accession>A0A8J2Z3G8</accession>
<evidence type="ECO:0000313" key="3">
    <source>
        <dbReference type="EMBL" id="GGF91165.1"/>
    </source>
</evidence>
<evidence type="ECO:0008006" key="5">
    <source>
        <dbReference type="Google" id="ProtNLM"/>
    </source>
</evidence>
<evidence type="ECO:0000259" key="2">
    <source>
        <dbReference type="Pfam" id="PF20432"/>
    </source>
</evidence>
<dbReference type="InterPro" id="IPR046847">
    <property type="entry name" value="Xre-like_HTH"/>
</dbReference>
<gene>
    <name evidence="3" type="ORF">GCM10010995_05570</name>
</gene>
<protein>
    <recommendedName>
        <fullName evidence="5">DUF2384 domain-containing protein</fullName>
    </recommendedName>
</protein>
<dbReference type="Pfam" id="PF20432">
    <property type="entry name" value="Xre-like-HTH"/>
    <property type="match status" value="1"/>
</dbReference>
<dbReference type="Proteomes" id="UP000636949">
    <property type="component" value="Unassembled WGS sequence"/>
</dbReference>
<reference evidence="3" key="2">
    <citation type="submission" date="2020-09" db="EMBL/GenBank/DDBJ databases">
        <authorList>
            <person name="Sun Q."/>
            <person name="Zhou Y."/>
        </authorList>
    </citation>
    <scope>NUCLEOTIDE SEQUENCE</scope>
    <source>
        <strain evidence="3">CGMCC 1.15758</strain>
    </source>
</reference>
<feature type="domain" description="Antitoxin Xre-like helix-turn-helix" evidence="2">
    <location>
        <begin position="36"/>
        <end position="87"/>
    </location>
</feature>
<keyword evidence="4" id="KW-1185">Reference proteome</keyword>
<evidence type="ECO:0000313" key="4">
    <source>
        <dbReference type="Proteomes" id="UP000636949"/>
    </source>
</evidence>
<comment type="caution">
    <text evidence="3">The sequence shown here is derived from an EMBL/GenBank/DDBJ whole genome shotgun (WGS) entry which is preliminary data.</text>
</comment>
<dbReference type="EMBL" id="BMJS01000004">
    <property type="protein sequence ID" value="GGF91165.1"/>
    <property type="molecule type" value="Genomic_DNA"/>
</dbReference>
<feature type="domain" description="Antitoxin Xre/MbcA/ParS-like toxin-binding" evidence="1">
    <location>
        <begin position="92"/>
        <end position="140"/>
    </location>
</feature>
<dbReference type="Pfam" id="PF09722">
    <property type="entry name" value="Xre_MbcA_ParS_C"/>
    <property type="match status" value="1"/>
</dbReference>
<dbReference type="RefSeq" id="WP_224742231.1">
    <property type="nucleotide sequence ID" value="NZ_BMJS01000004.1"/>
</dbReference>
<evidence type="ECO:0000259" key="1">
    <source>
        <dbReference type="Pfam" id="PF09722"/>
    </source>
</evidence>